<feature type="region of interest" description="Disordered" evidence="1">
    <location>
        <begin position="344"/>
        <end position="374"/>
    </location>
</feature>
<feature type="region of interest" description="Disordered" evidence="1">
    <location>
        <begin position="404"/>
        <end position="461"/>
    </location>
</feature>
<evidence type="ECO:0000313" key="3">
    <source>
        <dbReference type="Proteomes" id="UP000606786"/>
    </source>
</evidence>
<protein>
    <submittedName>
        <fullName evidence="2">(Mediterranean fruit fly) hypothetical protein</fullName>
    </submittedName>
</protein>
<feature type="compositionally biased region" description="Polar residues" evidence="1">
    <location>
        <begin position="444"/>
        <end position="453"/>
    </location>
</feature>
<gene>
    <name evidence="2" type="ORF">CCAP1982_LOCUS3079</name>
</gene>
<dbReference type="EMBL" id="CAJHJT010000001">
    <property type="protein sequence ID" value="CAD6994323.1"/>
    <property type="molecule type" value="Genomic_DNA"/>
</dbReference>
<feature type="region of interest" description="Disordered" evidence="1">
    <location>
        <begin position="549"/>
        <end position="575"/>
    </location>
</feature>
<name>A0A811UAH3_CERCA</name>
<comment type="caution">
    <text evidence="2">The sequence shown here is derived from an EMBL/GenBank/DDBJ whole genome shotgun (WGS) entry which is preliminary data.</text>
</comment>
<proteinExistence type="predicted"/>
<reference evidence="2" key="1">
    <citation type="submission" date="2020-11" db="EMBL/GenBank/DDBJ databases">
        <authorList>
            <person name="Whitehead M."/>
        </authorList>
    </citation>
    <scope>NUCLEOTIDE SEQUENCE</scope>
    <source>
        <strain evidence="2">EGII</strain>
    </source>
</reference>
<feature type="compositionally biased region" description="Basic and acidic residues" evidence="1">
    <location>
        <begin position="564"/>
        <end position="575"/>
    </location>
</feature>
<evidence type="ECO:0000256" key="1">
    <source>
        <dbReference type="SAM" id="MobiDB-lite"/>
    </source>
</evidence>
<accession>A0A811UAH3</accession>
<sequence>MASSTPLISENVLEELAFRRCTWWSNLIENFSERVDGVELDILSLDQQFKDDLDKDDMEDVEEAEEEQMNEDIDDINLMNMTTEEKRNTLIESEEVQDMLNATRPIIEEHERKWREAGLERIMNTFDSVRIENEVGGWMRRHSKVYSFNTIDSQSDTESSISDEMYHYIRSVKKNNSKQRSRNYIQDYRRCQNHHKRSHNHKILFKSTKYGVYDCPCCKPAEHISQVCCSSGKDCQRDLPAIPVHEHFTKHYRRDYSSSSDSDYSCRELLRARSNQCALISEDLPLATKTTSFKKSLHTNSNRLSMVDYKCSTPPRSNILNCNPTNTAPSKLTNRREAAKKALTQLRTREKKPAKPNKKNAKSKTSENGGESNEIFDTDLKKAIALSLQDYDKHSKQEKGLMHSFTPLKQADNEDSSTESLSSKDSNKKINSGAKFRSNKIKTQRQLSLPSQAQEEEGRDKENTFLSSIDNICNSTALNTVAGRKQLHSRLPSIHESTEIIPSSPVHYNIERNKIPQISDINDSAIYGSSNSPKMVSKSKKYYNSTARNAIATDEESAPTPPPLKERNKAGHETPRQCRVVATEPRAKKKRSAMANRKISLHDSRNVSGVISNNSATPNKVVTTAQSIEKTQEPKRLVIYTPNQKEGRSNEYFQVTEEILGSVVGKERARGFLKYNVGRLTFPKSSTVYYCPPELEPSSSESDDDPLLKIGCYGELCESDQKDDQDN</sequence>
<dbReference type="OrthoDB" id="8021929at2759"/>
<dbReference type="Proteomes" id="UP000606786">
    <property type="component" value="Unassembled WGS sequence"/>
</dbReference>
<evidence type="ECO:0000313" key="2">
    <source>
        <dbReference type="EMBL" id="CAD6994323.1"/>
    </source>
</evidence>
<dbReference type="AlphaFoldDB" id="A0A811UAH3"/>
<organism evidence="2 3">
    <name type="scientific">Ceratitis capitata</name>
    <name type="common">Mediterranean fruit fly</name>
    <name type="synonym">Tephritis capitata</name>
    <dbReference type="NCBI Taxonomy" id="7213"/>
    <lineage>
        <taxon>Eukaryota</taxon>
        <taxon>Metazoa</taxon>
        <taxon>Ecdysozoa</taxon>
        <taxon>Arthropoda</taxon>
        <taxon>Hexapoda</taxon>
        <taxon>Insecta</taxon>
        <taxon>Pterygota</taxon>
        <taxon>Neoptera</taxon>
        <taxon>Endopterygota</taxon>
        <taxon>Diptera</taxon>
        <taxon>Brachycera</taxon>
        <taxon>Muscomorpha</taxon>
        <taxon>Tephritoidea</taxon>
        <taxon>Tephritidae</taxon>
        <taxon>Ceratitis</taxon>
        <taxon>Ceratitis</taxon>
    </lineage>
</organism>
<keyword evidence="3" id="KW-1185">Reference proteome</keyword>